<comment type="caution">
    <text evidence="1">The sequence shown here is derived from an EMBL/GenBank/DDBJ whole genome shotgun (WGS) entry which is preliminary data.</text>
</comment>
<name>A0A8T1CP30_9STRA</name>
<evidence type="ECO:0000313" key="2">
    <source>
        <dbReference type="Proteomes" id="UP000774804"/>
    </source>
</evidence>
<dbReference type="Proteomes" id="UP000774804">
    <property type="component" value="Unassembled WGS sequence"/>
</dbReference>
<organism evidence="1 2">
    <name type="scientific">Phytophthora cactorum</name>
    <dbReference type="NCBI Taxonomy" id="29920"/>
    <lineage>
        <taxon>Eukaryota</taxon>
        <taxon>Sar</taxon>
        <taxon>Stramenopiles</taxon>
        <taxon>Oomycota</taxon>
        <taxon>Peronosporomycetes</taxon>
        <taxon>Peronosporales</taxon>
        <taxon>Peronosporaceae</taxon>
        <taxon>Phytophthora</taxon>
    </lineage>
</organism>
<dbReference type="AlphaFoldDB" id="A0A8T1CP30"/>
<sequence length="165" mass="18771">MNWYMHVRWTYHRRSSEIIRDEDLHTVLYSKVARRHLVIIDGDISISGEHQQVVEVCHLTTCVLIRSKDSRSFALYAQGTRKPTWRIFCDRVMAKSFFNAKRFAAEIAKSSNCCSSVRILEFNSASTSSSGKADNSELGLAGVTSSGLNGERRTRRRVCILGKRL</sequence>
<proteinExistence type="predicted"/>
<protein>
    <recommendedName>
        <fullName evidence="3">PH domain-like</fullName>
    </recommendedName>
</protein>
<reference evidence="1" key="1">
    <citation type="submission" date="2018-10" db="EMBL/GenBank/DDBJ databases">
        <title>Effector identification in a new, highly contiguous assembly of the strawberry crown rot pathogen Phytophthora cactorum.</title>
        <authorList>
            <person name="Armitage A.D."/>
            <person name="Nellist C.F."/>
            <person name="Bates H."/>
            <person name="Vickerstaff R.J."/>
            <person name="Harrison R.J."/>
        </authorList>
    </citation>
    <scope>NUCLEOTIDE SEQUENCE</scope>
    <source>
        <strain evidence="1">4032</strain>
    </source>
</reference>
<evidence type="ECO:0008006" key="3">
    <source>
        <dbReference type="Google" id="ProtNLM"/>
    </source>
</evidence>
<dbReference type="EMBL" id="RCMI01000169">
    <property type="protein sequence ID" value="KAG2928491.1"/>
    <property type="molecule type" value="Genomic_DNA"/>
</dbReference>
<gene>
    <name evidence="1" type="ORF">PC115_g7180</name>
</gene>
<evidence type="ECO:0000313" key="1">
    <source>
        <dbReference type="EMBL" id="KAG2928491.1"/>
    </source>
</evidence>
<accession>A0A8T1CP30</accession>